<organism evidence="8 9">
    <name type="scientific">Sistotremastrum suecicum HHB10207 ss-3</name>
    <dbReference type="NCBI Taxonomy" id="1314776"/>
    <lineage>
        <taxon>Eukaryota</taxon>
        <taxon>Fungi</taxon>
        <taxon>Dikarya</taxon>
        <taxon>Basidiomycota</taxon>
        <taxon>Agaricomycotina</taxon>
        <taxon>Agaricomycetes</taxon>
        <taxon>Sistotremastrales</taxon>
        <taxon>Sistotremastraceae</taxon>
        <taxon>Sistotremastrum</taxon>
    </lineage>
</organism>
<dbReference type="Gene3D" id="3.90.420.10">
    <property type="entry name" value="Oxidoreductase, molybdopterin-binding domain"/>
    <property type="match status" value="1"/>
</dbReference>
<evidence type="ECO:0000256" key="3">
    <source>
        <dbReference type="ARBA" id="ARBA00022723"/>
    </source>
</evidence>
<feature type="domain" description="Oxidoreductase molybdopterin-binding" evidence="6">
    <location>
        <begin position="46"/>
        <end position="222"/>
    </location>
</feature>
<keyword evidence="3" id="KW-0479">Metal-binding</keyword>
<proteinExistence type="predicted"/>
<dbReference type="Pfam" id="PF03404">
    <property type="entry name" value="Mo-co_dimer"/>
    <property type="match status" value="1"/>
</dbReference>
<dbReference type="GO" id="GO:0020037">
    <property type="term" value="F:heme binding"/>
    <property type="evidence" value="ECO:0007669"/>
    <property type="project" value="TreeGrafter"/>
</dbReference>
<dbReference type="GO" id="GO:0043546">
    <property type="term" value="F:molybdopterin cofactor binding"/>
    <property type="evidence" value="ECO:0007669"/>
    <property type="project" value="TreeGrafter"/>
</dbReference>
<evidence type="ECO:0000259" key="6">
    <source>
        <dbReference type="Pfam" id="PF00174"/>
    </source>
</evidence>
<dbReference type="SUPFAM" id="SSF56524">
    <property type="entry name" value="Oxidoreductase molybdopterin-binding domain"/>
    <property type="match status" value="1"/>
</dbReference>
<protein>
    <recommendedName>
        <fullName evidence="10">Molybdopterin binding oxidoreductase</fullName>
    </recommendedName>
</protein>
<dbReference type="AlphaFoldDB" id="A0A166G1Z2"/>
<evidence type="ECO:0000256" key="4">
    <source>
        <dbReference type="ARBA" id="ARBA00023002"/>
    </source>
</evidence>
<dbReference type="STRING" id="1314776.A0A166G1Z2"/>
<evidence type="ECO:0000256" key="1">
    <source>
        <dbReference type="ARBA" id="ARBA00001924"/>
    </source>
</evidence>
<dbReference type="PANTHER" id="PTHR19372">
    <property type="entry name" value="SULFITE REDUCTASE"/>
    <property type="match status" value="1"/>
</dbReference>
<feature type="domain" description="Moybdenum cofactor oxidoreductase dimerisation" evidence="7">
    <location>
        <begin position="257"/>
        <end position="354"/>
    </location>
</feature>
<dbReference type="Gene3D" id="2.60.40.650">
    <property type="match status" value="1"/>
</dbReference>
<evidence type="ECO:0000313" key="9">
    <source>
        <dbReference type="Proteomes" id="UP000076798"/>
    </source>
</evidence>
<keyword evidence="9" id="KW-1185">Reference proteome</keyword>
<dbReference type="Pfam" id="PF00174">
    <property type="entry name" value="Oxidored_molyb"/>
    <property type="match status" value="1"/>
</dbReference>
<sequence>MDFSCEPNHSSNLQIRSKEPFNAEPPVDSLVAHEYTPENLVYCRNHGPVPTLDDTYTLKVDGKVKKELSFPVAALESQFQSHDVVAALQCAGNRRNTMALKKEVSGVGWDDGVVCNAKWSGVYLRDVLLKAGVDPSEKAGFVCFESDFTSTQDDSFYGGSISLARAMDKDADVLLATHMNGVRLSYDRGFPLRVMVPGYCGARWVKWLHRITVSDQESPNYYQKKDYKVLPPDVDSRERASKAWDSVPPVELMPVNSAVASAEIRPTSNICAKGYALGDVVGVKVSVNKGRSWAWAKITYQEGKWSWKLWEIEMPIDEGGQADGKVEVWSAAVSRDNETQPLDCTWNYRGVCYNGPGVKVVG</sequence>
<keyword evidence="4" id="KW-0560">Oxidoreductase</keyword>
<dbReference type="SUPFAM" id="SSF81296">
    <property type="entry name" value="E set domains"/>
    <property type="match status" value="1"/>
</dbReference>
<dbReference type="InterPro" id="IPR014756">
    <property type="entry name" value="Ig_E-set"/>
</dbReference>
<dbReference type="InterPro" id="IPR000572">
    <property type="entry name" value="OxRdtase_Mopterin-bd_dom"/>
</dbReference>
<evidence type="ECO:0000313" key="8">
    <source>
        <dbReference type="EMBL" id="KZT41228.1"/>
    </source>
</evidence>
<name>A0A166G1Z2_9AGAM</name>
<dbReference type="InterPro" id="IPR008335">
    <property type="entry name" value="Mopterin_OxRdtase_euk"/>
</dbReference>
<dbReference type="PANTHER" id="PTHR19372:SF7">
    <property type="entry name" value="SULFITE OXIDASE, MITOCHONDRIAL"/>
    <property type="match status" value="1"/>
</dbReference>
<dbReference type="InterPro" id="IPR005066">
    <property type="entry name" value="MoCF_OxRdtse_dimer"/>
</dbReference>
<dbReference type="Proteomes" id="UP000076798">
    <property type="component" value="Unassembled WGS sequence"/>
</dbReference>
<evidence type="ECO:0000259" key="7">
    <source>
        <dbReference type="Pfam" id="PF03404"/>
    </source>
</evidence>
<feature type="region of interest" description="Disordered" evidence="5">
    <location>
        <begin position="1"/>
        <end position="21"/>
    </location>
</feature>
<dbReference type="FunFam" id="3.90.420.10:FF:000002">
    <property type="entry name" value="sulfite oxidase, mitochondrial"/>
    <property type="match status" value="1"/>
</dbReference>
<evidence type="ECO:0000256" key="5">
    <source>
        <dbReference type="SAM" id="MobiDB-lite"/>
    </source>
</evidence>
<dbReference type="PRINTS" id="PR00407">
    <property type="entry name" value="EUMOPTERIN"/>
</dbReference>
<comment type="cofactor">
    <cofactor evidence="1">
        <name>Mo-molybdopterin</name>
        <dbReference type="ChEBI" id="CHEBI:71302"/>
    </cofactor>
</comment>
<evidence type="ECO:0000256" key="2">
    <source>
        <dbReference type="ARBA" id="ARBA00022505"/>
    </source>
</evidence>
<dbReference type="EMBL" id="KV428023">
    <property type="protein sequence ID" value="KZT41228.1"/>
    <property type="molecule type" value="Genomic_DNA"/>
</dbReference>
<accession>A0A166G1Z2</accession>
<keyword evidence="2" id="KW-0500">Molybdenum</keyword>
<evidence type="ECO:0008006" key="10">
    <source>
        <dbReference type="Google" id="ProtNLM"/>
    </source>
</evidence>
<dbReference type="InterPro" id="IPR036374">
    <property type="entry name" value="OxRdtase_Mopterin-bd_sf"/>
</dbReference>
<dbReference type="GO" id="GO:0005739">
    <property type="term" value="C:mitochondrion"/>
    <property type="evidence" value="ECO:0007669"/>
    <property type="project" value="TreeGrafter"/>
</dbReference>
<dbReference type="GO" id="GO:0008482">
    <property type="term" value="F:sulfite oxidase activity"/>
    <property type="evidence" value="ECO:0007669"/>
    <property type="project" value="TreeGrafter"/>
</dbReference>
<gene>
    <name evidence="8" type="ORF">SISSUDRAFT_1043058</name>
</gene>
<dbReference type="GO" id="GO:0030151">
    <property type="term" value="F:molybdenum ion binding"/>
    <property type="evidence" value="ECO:0007669"/>
    <property type="project" value="InterPro"/>
</dbReference>
<dbReference type="GO" id="GO:0006790">
    <property type="term" value="P:sulfur compound metabolic process"/>
    <property type="evidence" value="ECO:0007669"/>
    <property type="project" value="TreeGrafter"/>
</dbReference>
<dbReference type="OrthoDB" id="10051395at2759"/>
<reference evidence="8 9" key="1">
    <citation type="journal article" date="2016" name="Mol. Biol. Evol.">
        <title>Comparative Genomics of Early-Diverging Mushroom-Forming Fungi Provides Insights into the Origins of Lignocellulose Decay Capabilities.</title>
        <authorList>
            <person name="Nagy L.G."/>
            <person name="Riley R."/>
            <person name="Tritt A."/>
            <person name="Adam C."/>
            <person name="Daum C."/>
            <person name="Floudas D."/>
            <person name="Sun H."/>
            <person name="Yadav J.S."/>
            <person name="Pangilinan J."/>
            <person name="Larsson K.H."/>
            <person name="Matsuura K."/>
            <person name="Barry K."/>
            <person name="Labutti K."/>
            <person name="Kuo R."/>
            <person name="Ohm R.A."/>
            <person name="Bhattacharya S.S."/>
            <person name="Shirouzu T."/>
            <person name="Yoshinaga Y."/>
            <person name="Martin F.M."/>
            <person name="Grigoriev I.V."/>
            <person name="Hibbett D.S."/>
        </authorList>
    </citation>
    <scope>NUCLEOTIDE SEQUENCE [LARGE SCALE GENOMIC DNA]</scope>
    <source>
        <strain evidence="8 9">HHB10207 ss-3</strain>
    </source>
</reference>